<dbReference type="PANTHER" id="PTHR13466">
    <property type="entry name" value="TEX2 PROTEIN-RELATED"/>
    <property type="match status" value="1"/>
</dbReference>
<feature type="transmembrane region" description="Helical" evidence="3">
    <location>
        <begin position="255"/>
        <end position="274"/>
    </location>
</feature>
<dbReference type="GO" id="GO:0005789">
    <property type="term" value="C:endoplasmic reticulum membrane"/>
    <property type="evidence" value="ECO:0007669"/>
    <property type="project" value="UniProtKB-SubCell"/>
</dbReference>
<feature type="region of interest" description="Disordered" evidence="2">
    <location>
        <begin position="118"/>
        <end position="160"/>
    </location>
</feature>
<dbReference type="EMBL" id="CAJNOV010004385">
    <property type="protein sequence ID" value="CAF1174190.1"/>
    <property type="molecule type" value="Genomic_DNA"/>
</dbReference>
<sequence length="903" mass="102171">MRRDDSQHHFKSSHNMLDKLSNKISAIKGDITAAVKERGRSISSDRHNSIFSTSSVAIMNNVAFTLQDDAPSITTHGTQLSNMSADNESISTLASSSNAVDHFNLNMDVGGIKSNVSNTSSLSSATTTSSTSSLSSSSTAHSSIITPSNSQRKFESTQDISTMTDNSKDIAAGVKERSITKIESVDMNVKSSIVTAQPDAVKRSAMLLTGPKFRLNSKEIPKKKLKLNSDGAYTISIAVGVVSLTITLWKPISSFFSGFLVGSLFAIALMYICFRMIMNSKIEETVVEEWIDFPALDSMLTKVDKEDKNTYIQVTGASLSFHSYDADRDGDFIRYPCDVRVDGYRLIIQLASKPWSDEKKSDKEIKFIGCREYLIKEARMILVPEATLTRSKYWMNDYPIVIQDLQILDKQIYNKQQLEKSKLDTNDFFNNNATILSIWFETGPQKEEWFHKLSLVLRKGKEDIERFKYHLTTSNNCVSSPTSNFYINRRQIQTYTDAVLTSNPANETHIRSSIIEPQINAEELLQSKLKAKESNNTEKDSSETHRTITRKSKKLTSNEANLAKILQTSECLDEAAITLNFMTRRLLCDMFHTPVFKDLLKNKVELKLKEIAVSILENLRVVSIDLGNSFPIILKIEPMQWNTQGIWFNLFLYYRGHFKLSIKSRLALQKLINYDSNNDKSLFTQQKTFSIIHRDDKQVSADTLIQNQKLSAEEPTVPEKTTTRKLGTALTSLVMNKYFQMFVNLPFIRTLFEKFSQQDIGIDIELTSFSGVLTLNIPPPPSDRIWVGFPEMPDLNIKVTPTYGAKQYAYILLQDFLAAKVRAELKRLVVLPAMDDQLLPFFRDWVIDIIDNIIDKPVNPLSDDYKVKLNNQTAVREGLQEYKNLQKQASTLPTCSETTHAQT</sequence>
<evidence type="ECO:0000256" key="3">
    <source>
        <dbReference type="SAM" id="Phobius"/>
    </source>
</evidence>
<dbReference type="Proteomes" id="UP000663855">
    <property type="component" value="Unassembled WGS sequence"/>
</dbReference>
<reference evidence="4" key="1">
    <citation type="submission" date="2021-02" db="EMBL/GenBank/DDBJ databases">
        <authorList>
            <person name="Nowell W R."/>
        </authorList>
    </citation>
    <scope>NUCLEOTIDE SEQUENCE</scope>
</reference>
<proteinExistence type="predicted"/>
<dbReference type="GO" id="GO:0008289">
    <property type="term" value="F:lipid binding"/>
    <property type="evidence" value="ECO:0007669"/>
    <property type="project" value="TreeGrafter"/>
</dbReference>
<feature type="transmembrane region" description="Helical" evidence="3">
    <location>
        <begin position="231"/>
        <end position="249"/>
    </location>
</feature>
<organism evidence="4 5">
    <name type="scientific">Rotaria magnacalcarata</name>
    <dbReference type="NCBI Taxonomy" id="392030"/>
    <lineage>
        <taxon>Eukaryota</taxon>
        <taxon>Metazoa</taxon>
        <taxon>Spiralia</taxon>
        <taxon>Gnathifera</taxon>
        <taxon>Rotifera</taxon>
        <taxon>Eurotatoria</taxon>
        <taxon>Bdelloidea</taxon>
        <taxon>Philodinida</taxon>
        <taxon>Philodinidae</taxon>
        <taxon>Rotaria</taxon>
    </lineage>
</organism>
<gene>
    <name evidence="4" type="ORF">CJN711_LOCUS10671</name>
</gene>
<dbReference type="AlphaFoldDB" id="A0A814UJ27"/>
<feature type="compositionally biased region" description="Basic and acidic residues" evidence="2">
    <location>
        <begin position="531"/>
        <end position="546"/>
    </location>
</feature>
<feature type="region of interest" description="Disordered" evidence="2">
    <location>
        <begin position="531"/>
        <end position="552"/>
    </location>
</feature>
<protein>
    <recommendedName>
        <fullName evidence="6">SMP-LTD domain-containing protein</fullName>
    </recommendedName>
</protein>
<comment type="caution">
    <text evidence="4">The sequence shown here is derived from an EMBL/GenBank/DDBJ whole genome shotgun (WGS) entry which is preliminary data.</text>
</comment>
<keyword evidence="3" id="KW-1133">Transmembrane helix</keyword>
<evidence type="ECO:0000256" key="1">
    <source>
        <dbReference type="ARBA" id="ARBA00004586"/>
    </source>
</evidence>
<evidence type="ECO:0000256" key="2">
    <source>
        <dbReference type="SAM" id="MobiDB-lite"/>
    </source>
</evidence>
<comment type="subcellular location">
    <subcellularLocation>
        <location evidence="1">Endoplasmic reticulum membrane</location>
    </subcellularLocation>
</comment>
<dbReference type="CDD" id="cd21675">
    <property type="entry name" value="SMP_TEX2"/>
    <property type="match status" value="1"/>
</dbReference>
<dbReference type="PANTHER" id="PTHR13466:SF0">
    <property type="entry name" value="SMP-LTD DOMAIN-CONTAINING PROTEIN"/>
    <property type="match status" value="1"/>
</dbReference>
<evidence type="ECO:0008006" key="6">
    <source>
        <dbReference type="Google" id="ProtNLM"/>
    </source>
</evidence>
<evidence type="ECO:0000313" key="5">
    <source>
        <dbReference type="Proteomes" id="UP000663855"/>
    </source>
</evidence>
<evidence type="ECO:0000313" key="4">
    <source>
        <dbReference type="EMBL" id="CAF1174190.1"/>
    </source>
</evidence>
<feature type="compositionally biased region" description="Low complexity" evidence="2">
    <location>
        <begin position="118"/>
        <end position="148"/>
    </location>
</feature>
<accession>A0A814UJ27</accession>
<keyword evidence="3" id="KW-0472">Membrane</keyword>
<name>A0A814UJ27_9BILA</name>
<keyword evidence="3" id="KW-0812">Transmembrane</keyword>